<name>A0A6A6CJN7_ZASCE</name>
<dbReference type="GO" id="GO:0008236">
    <property type="term" value="F:serine-type peptidase activity"/>
    <property type="evidence" value="ECO:0007669"/>
    <property type="project" value="InterPro"/>
</dbReference>
<dbReference type="Pfam" id="PF23658">
    <property type="entry name" value="PDZ_CPAF_rel"/>
    <property type="match status" value="1"/>
</dbReference>
<dbReference type="InterPro" id="IPR052766">
    <property type="entry name" value="S41A_metabolite_peptidase"/>
</dbReference>
<dbReference type="GeneID" id="54560111"/>
<dbReference type="OrthoDB" id="27214at2759"/>
<sequence>MVFAQAVALALLLVTDCHVAATPVNNNTTTPNACASISALYNNNASYFPVDLARDCLRSVPLDRTGDALQLKGLRTLLDFQAEITYLQDPPQGYYYPAVDILGGLDELVARLNTSYYSTEYDLQSDVYSLVRAAHDTHLFYVPDLIGLFTFVRLGPDGNPYQIVSVSPDGVSLPHIYAVSDQAALIGNASHYTPSPITSIDGQDVETYLNGIATYEPLGLGFVFQDPDAAYNASFPNIPNLLAHDGTAEIGNLFPINYTYPDRNTTAITFANGTTEQTPIVATSSQNFSSITSGADLYALFCNATLDLAQLQARIAATSSSSSSSSTKPVTTRVPYAPIPLNETPPADKQLPTYPRPLAIASDNSIAGYFPSTPPANDLAVLTVPNFGPADVVEFENVVRQFLATAAANNKTRLLIDLRGNAGGIVAVCYDLFRQLFPSQTPYGTTNARAIPLLNDIGTSVSGYFDRNQSAAMGPEAMERGYYNPYNYHLELTANNTAFPSWDALFGPHVDGRYGNFTSLLRYNLSDEASTAFPAADVYGYGNNTAPQPQTFQPADIVLLQDGTCSSACALFTELVKSQENVRQVVVGGRRQTGPMQGVGGTKGAQQFSMYIVVTGWYAGYIDGTPSQQAYWNQTYGGLEDGWFVETTGKALARAANIPSGFNASLNLRNNIREADSSRTPLQFVYEAANCRFFYTPAMYASQEAVWNKAYELMWANGTCVEGSTGHPSSRPGTGRARSLMRVEETALWTDPGCWLWRF</sequence>
<feature type="signal peptide" evidence="1">
    <location>
        <begin position="1"/>
        <end position="21"/>
    </location>
</feature>
<evidence type="ECO:0000313" key="5">
    <source>
        <dbReference type="Proteomes" id="UP000799537"/>
    </source>
</evidence>
<accession>A0A6A6CJN7</accession>
<dbReference type="Proteomes" id="UP000799537">
    <property type="component" value="Unassembled WGS sequence"/>
</dbReference>
<dbReference type="Pfam" id="PF03572">
    <property type="entry name" value="Peptidase_S41"/>
    <property type="match status" value="1"/>
</dbReference>
<dbReference type="AlphaFoldDB" id="A0A6A6CJN7"/>
<dbReference type="Gene3D" id="3.90.226.10">
    <property type="entry name" value="2-enoyl-CoA Hydratase, Chain A, domain 1"/>
    <property type="match status" value="1"/>
</dbReference>
<evidence type="ECO:0000259" key="3">
    <source>
        <dbReference type="Pfam" id="PF23658"/>
    </source>
</evidence>
<evidence type="ECO:0000259" key="2">
    <source>
        <dbReference type="Pfam" id="PF03572"/>
    </source>
</evidence>
<evidence type="ECO:0000256" key="1">
    <source>
        <dbReference type="SAM" id="SignalP"/>
    </source>
</evidence>
<evidence type="ECO:0000313" key="4">
    <source>
        <dbReference type="EMBL" id="KAF2166360.1"/>
    </source>
</evidence>
<keyword evidence="5" id="KW-1185">Reference proteome</keyword>
<organism evidence="4 5">
    <name type="scientific">Zasmidium cellare ATCC 36951</name>
    <dbReference type="NCBI Taxonomy" id="1080233"/>
    <lineage>
        <taxon>Eukaryota</taxon>
        <taxon>Fungi</taxon>
        <taxon>Dikarya</taxon>
        <taxon>Ascomycota</taxon>
        <taxon>Pezizomycotina</taxon>
        <taxon>Dothideomycetes</taxon>
        <taxon>Dothideomycetidae</taxon>
        <taxon>Mycosphaerellales</taxon>
        <taxon>Mycosphaerellaceae</taxon>
        <taxon>Zasmidium</taxon>
    </lineage>
</organism>
<proteinExistence type="predicted"/>
<dbReference type="PANTHER" id="PTHR37049:SF4">
    <property type="entry name" value="RHODANESE DOMAIN-CONTAINING PROTEIN"/>
    <property type="match status" value="1"/>
</dbReference>
<dbReference type="InterPro" id="IPR029045">
    <property type="entry name" value="ClpP/crotonase-like_dom_sf"/>
</dbReference>
<dbReference type="InterPro" id="IPR056186">
    <property type="entry name" value="PDZ_CPAF-rel"/>
</dbReference>
<feature type="domain" description="CPAF-like PDZ" evidence="3">
    <location>
        <begin position="159"/>
        <end position="288"/>
    </location>
</feature>
<dbReference type="SUPFAM" id="SSF52096">
    <property type="entry name" value="ClpP/crotonase"/>
    <property type="match status" value="1"/>
</dbReference>
<reference evidence="4" key="1">
    <citation type="journal article" date="2020" name="Stud. Mycol.">
        <title>101 Dothideomycetes genomes: a test case for predicting lifestyles and emergence of pathogens.</title>
        <authorList>
            <person name="Haridas S."/>
            <person name="Albert R."/>
            <person name="Binder M."/>
            <person name="Bloem J."/>
            <person name="Labutti K."/>
            <person name="Salamov A."/>
            <person name="Andreopoulos B."/>
            <person name="Baker S."/>
            <person name="Barry K."/>
            <person name="Bills G."/>
            <person name="Bluhm B."/>
            <person name="Cannon C."/>
            <person name="Castanera R."/>
            <person name="Culley D."/>
            <person name="Daum C."/>
            <person name="Ezra D."/>
            <person name="Gonzalez J."/>
            <person name="Henrissat B."/>
            <person name="Kuo A."/>
            <person name="Liang C."/>
            <person name="Lipzen A."/>
            <person name="Lutzoni F."/>
            <person name="Magnuson J."/>
            <person name="Mondo S."/>
            <person name="Nolan M."/>
            <person name="Ohm R."/>
            <person name="Pangilinan J."/>
            <person name="Park H.-J."/>
            <person name="Ramirez L."/>
            <person name="Alfaro M."/>
            <person name="Sun H."/>
            <person name="Tritt A."/>
            <person name="Yoshinaga Y."/>
            <person name="Zwiers L.-H."/>
            <person name="Turgeon B."/>
            <person name="Goodwin S."/>
            <person name="Spatafora J."/>
            <person name="Crous P."/>
            <person name="Grigoriev I."/>
        </authorList>
    </citation>
    <scope>NUCLEOTIDE SEQUENCE</scope>
    <source>
        <strain evidence="4">ATCC 36951</strain>
    </source>
</reference>
<dbReference type="GO" id="GO:0006508">
    <property type="term" value="P:proteolysis"/>
    <property type="evidence" value="ECO:0007669"/>
    <property type="project" value="InterPro"/>
</dbReference>
<keyword evidence="1" id="KW-0732">Signal</keyword>
<dbReference type="RefSeq" id="XP_033667249.1">
    <property type="nucleotide sequence ID" value="XM_033806839.1"/>
</dbReference>
<dbReference type="PANTHER" id="PTHR37049">
    <property type="entry name" value="PEPTIDASE S41 FAMILY PROTEIN"/>
    <property type="match status" value="1"/>
</dbReference>
<protein>
    <submittedName>
        <fullName evidence="4">Uncharacterized protein</fullName>
    </submittedName>
</protein>
<dbReference type="InterPro" id="IPR005151">
    <property type="entry name" value="Tail-specific_protease"/>
</dbReference>
<dbReference type="EMBL" id="ML993597">
    <property type="protein sequence ID" value="KAF2166360.1"/>
    <property type="molecule type" value="Genomic_DNA"/>
</dbReference>
<feature type="domain" description="Tail specific protease" evidence="2">
    <location>
        <begin position="379"/>
        <end position="593"/>
    </location>
</feature>
<gene>
    <name evidence="4" type="ORF">M409DRAFT_23551</name>
</gene>
<feature type="chain" id="PRO_5025694860" evidence="1">
    <location>
        <begin position="22"/>
        <end position="759"/>
    </location>
</feature>